<dbReference type="InterPro" id="IPR011991">
    <property type="entry name" value="ArsR-like_HTH"/>
</dbReference>
<dbReference type="GO" id="GO:0003677">
    <property type="term" value="F:DNA binding"/>
    <property type="evidence" value="ECO:0007669"/>
    <property type="project" value="UniProtKB-KW"/>
</dbReference>
<evidence type="ECO:0000256" key="1">
    <source>
        <dbReference type="ARBA" id="ARBA00023015"/>
    </source>
</evidence>
<dbReference type="InterPro" id="IPR036388">
    <property type="entry name" value="WH-like_DNA-bd_sf"/>
</dbReference>
<dbReference type="InterPro" id="IPR002577">
    <property type="entry name" value="HTH_HxlR"/>
</dbReference>
<dbReference type="PANTHER" id="PTHR33204">
    <property type="entry name" value="TRANSCRIPTIONAL REGULATOR, MARR FAMILY"/>
    <property type="match status" value="1"/>
</dbReference>
<accession>A0A179B6N5</accession>
<organism evidence="5 6">
    <name type="scientific">Peptidiphaga gingivicola</name>
    <dbReference type="NCBI Taxonomy" id="2741497"/>
    <lineage>
        <taxon>Bacteria</taxon>
        <taxon>Bacillati</taxon>
        <taxon>Actinomycetota</taxon>
        <taxon>Actinomycetes</taxon>
        <taxon>Actinomycetales</taxon>
        <taxon>Actinomycetaceae</taxon>
        <taxon>Peptidiphaga</taxon>
    </lineage>
</organism>
<dbReference type="Gene3D" id="1.10.10.10">
    <property type="entry name" value="Winged helix-like DNA-binding domain superfamily/Winged helix DNA-binding domain"/>
    <property type="match status" value="1"/>
</dbReference>
<evidence type="ECO:0000313" key="6">
    <source>
        <dbReference type="Proteomes" id="UP000078368"/>
    </source>
</evidence>
<name>A0A179B6N5_9ACTO</name>
<dbReference type="SUPFAM" id="SSF46785">
    <property type="entry name" value="Winged helix' DNA-binding domain"/>
    <property type="match status" value="1"/>
</dbReference>
<evidence type="ECO:0000259" key="4">
    <source>
        <dbReference type="PROSITE" id="PS51118"/>
    </source>
</evidence>
<dbReference type="AlphaFoldDB" id="A0A179B6N5"/>
<keyword evidence="1" id="KW-0805">Transcription regulation</keyword>
<gene>
    <name evidence="5" type="ORF">A4H34_04025</name>
</gene>
<keyword evidence="3" id="KW-0804">Transcription</keyword>
<dbReference type="InterPro" id="IPR036390">
    <property type="entry name" value="WH_DNA-bd_sf"/>
</dbReference>
<evidence type="ECO:0000313" key="5">
    <source>
        <dbReference type="EMBL" id="OAP87080.1"/>
    </source>
</evidence>
<evidence type="ECO:0000256" key="2">
    <source>
        <dbReference type="ARBA" id="ARBA00023125"/>
    </source>
</evidence>
<dbReference type="PANTHER" id="PTHR33204:SF37">
    <property type="entry name" value="HTH-TYPE TRANSCRIPTIONAL REGULATOR YODB"/>
    <property type="match status" value="1"/>
</dbReference>
<sequence length="107" mass="11845">MEVALGFISSRWRILIIRDLLKGACRFSELQRSVRGISQKMLTSNLRAMADCGLVTRTAYAEVPPRVEYALTELGMSLSPVFAALESWGEEYKERVASQACGATEGK</sequence>
<dbReference type="Proteomes" id="UP000078368">
    <property type="component" value="Unassembled WGS sequence"/>
</dbReference>
<dbReference type="PROSITE" id="PS51118">
    <property type="entry name" value="HTH_HXLR"/>
    <property type="match status" value="1"/>
</dbReference>
<keyword evidence="2" id="KW-0238">DNA-binding</keyword>
<proteinExistence type="predicted"/>
<comment type="caution">
    <text evidence="5">The sequence shown here is derived from an EMBL/GenBank/DDBJ whole genome shotgun (WGS) entry which is preliminary data.</text>
</comment>
<dbReference type="EMBL" id="LVZK01000001">
    <property type="protein sequence ID" value="OAP87080.1"/>
    <property type="molecule type" value="Genomic_DNA"/>
</dbReference>
<evidence type="ECO:0000256" key="3">
    <source>
        <dbReference type="ARBA" id="ARBA00023163"/>
    </source>
</evidence>
<reference evidence="5 6" key="1">
    <citation type="submission" date="2016-04" db="EMBL/GenBank/DDBJ databases">
        <title>Peptidophaga gingivicola gen. nov., sp. nov., isolated from human subgingival plaque.</title>
        <authorList>
            <person name="Beall C.J."/>
            <person name="Mokrzan E.M."/>
            <person name="Griffen A.L."/>
            <person name="Leys E.J."/>
        </authorList>
    </citation>
    <scope>NUCLEOTIDE SEQUENCE [LARGE SCALE GENOMIC DNA]</scope>
    <source>
        <strain evidence="5 6">BA112</strain>
    </source>
</reference>
<dbReference type="Pfam" id="PF01638">
    <property type="entry name" value="HxlR"/>
    <property type="match status" value="1"/>
</dbReference>
<dbReference type="CDD" id="cd00090">
    <property type="entry name" value="HTH_ARSR"/>
    <property type="match status" value="1"/>
</dbReference>
<protein>
    <submittedName>
        <fullName evidence="5">MarR family transcriptional regulator</fullName>
    </submittedName>
</protein>
<keyword evidence="6" id="KW-1185">Reference proteome</keyword>
<feature type="domain" description="HTH hxlR-type" evidence="4">
    <location>
        <begin position="1"/>
        <end position="97"/>
    </location>
</feature>
<dbReference type="STRING" id="1823756.A4H34_04025"/>